<accession>A0A9P0K3Z0</accession>
<reference evidence="1" key="1">
    <citation type="submission" date="2022-03" db="EMBL/GenBank/DDBJ databases">
        <authorList>
            <person name="Sayadi A."/>
        </authorList>
    </citation>
    <scope>NUCLEOTIDE SEQUENCE</scope>
</reference>
<dbReference type="AlphaFoldDB" id="A0A9P0K3Z0"/>
<sequence length="29" mass="3074">MGAVTGSTIIPWAKTTMPESRTTTAGFIF</sequence>
<keyword evidence="2" id="KW-1185">Reference proteome</keyword>
<dbReference type="EMBL" id="CAKOFQ010006710">
    <property type="protein sequence ID" value="CAH1963825.1"/>
    <property type="molecule type" value="Genomic_DNA"/>
</dbReference>
<gene>
    <name evidence="1" type="ORF">ACAOBT_LOCUS5416</name>
</gene>
<comment type="caution">
    <text evidence="1">The sequence shown here is derived from an EMBL/GenBank/DDBJ whole genome shotgun (WGS) entry which is preliminary data.</text>
</comment>
<proteinExistence type="predicted"/>
<organism evidence="1 2">
    <name type="scientific">Acanthoscelides obtectus</name>
    <name type="common">Bean weevil</name>
    <name type="synonym">Bruchus obtectus</name>
    <dbReference type="NCBI Taxonomy" id="200917"/>
    <lineage>
        <taxon>Eukaryota</taxon>
        <taxon>Metazoa</taxon>
        <taxon>Ecdysozoa</taxon>
        <taxon>Arthropoda</taxon>
        <taxon>Hexapoda</taxon>
        <taxon>Insecta</taxon>
        <taxon>Pterygota</taxon>
        <taxon>Neoptera</taxon>
        <taxon>Endopterygota</taxon>
        <taxon>Coleoptera</taxon>
        <taxon>Polyphaga</taxon>
        <taxon>Cucujiformia</taxon>
        <taxon>Chrysomeloidea</taxon>
        <taxon>Chrysomelidae</taxon>
        <taxon>Bruchinae</taxon>
        <taxon>Bruchini</taxon>
        <taxon>Acanthoscelides</taxon>
    </lineage>
</organism>
<dbReference type="Proteomes" id="UP001152888">
    <property type="component" value="Unassembled WGS sequence"/>
</dbReference>
<evidence type="ECO:0000313" key="2">
    <source>
        <dbReference type="Proteomes" id="UP001152888"/>
    </source>
</evidence>
<name>A0A9P0K3Z0_ACAOB</name>
<evidence type="ECO:0000313" key="1">
    <source>
        <dbReference type="EMBL" id="CAH1963825.1"/>
    </source>
</evidence>
<protein>
    <submittedName>
        <fullName evidence="1">Uncharacterized protein</fullName>
    </submittedName>
</protein>